<keyword evidence="2" id="KW-1185">Reference proteome</keyword>
<dbReference type="OrthoDB" id="5876828at2759"/>
<accession>A0A498SUF2</accession>
<evidence type="ECO:0008006" key="3">
    <source>
        <dbReference type="Google" id="ProtNLM"/>
    </source>
</evidence>
<organism evidence="1 2">
    <name type="scientific">Acanthocheilonema viteae</name>
    <name type="common">Filarial nematode worm</name>
    <name type="synonym">Dipetalonema viteae</name>
    <dbReference type="NCBI Taxonomy" id="6277"/>
    <lineage>
        <taxon>Eukaryota</taxon>
        <taxon>Metazoa</taxon>
        <taxon>Ecdysozoa</taxon>
        <taxon>Nematoda</taxon>
        <taxon>Chromadorea</taxon>
        <taxon>Rhabditida</taxon>
        <taxon>Spirurina</taxon>
        <taxon>Spiruromorpha</taxon>
        <taxon>Filarioidea</taxon>
        <taxon>Onchocercidae</taxon>
        <taxon>Acanthocheilonema</taxon>
    </lineage>
</organism>
<proteinExistence type="predicted"/>
<dbReference type="Gene3D" id="3.40.33.10">
    <property type="entry name" value="CAP"/>
    <property type="match status" value="1"/>
</dbReference>
<dbReference type="InterPro" id="IPR035940">
    <property type="entry name" value="CAP_sf"/>
</dbReference>
<protein>
    <recommendedName>
        <fullName evidence="3">SCP domain-containing protein</fullName>
    </recommendedName>
</protein>
<dbReference type="EMBL" id="UPTC01006303">
    <property type="protein sequence ID" value="VBB35527.1"/>
    <property type="molecule type" value="Genomic_DNA"/>
</dbReference>
<gene>
    <name evidence="1" type="ORF">NAV_LOCUS10318</name>
</gene>
<feature type="non-terminal residue" evidence="1">
    <location>
        <position position="1"/>
    </location>
</feature>
<sequence>QLYESHKLSGPQRKIILNEDNKLRSRLAFGTIKNKNGIYMPTAKNMLEMIWSENLEKCGFSLEIPDEGCVTTKNAVGLNIFGYISRGDDNLESNAMSSSMIKS</sequence>
<reference evidence="1 2" key="1">
    <citation type="submission" date="2018-08" db="EMBL/GenBank/DDBJ databases">
        <authorList>
            <person name="Laetsch R D."/>
            <person name="Stevens L."/>
            <person name="Kumar S."/>
            <person name="Blaxter L. M."/>
        </authorList>
    </citation>
    <scope>NUCLEOTIDE SEQUENCE [LARGE SCALE GENOMIC DNA]</scope>
</reference>
<dbReference type="Proteomes" id="UP000276991">
    <property type="component" value="Unassembled WGS sequence"/>
</dbReference>
<evidence type="ECO:0000313" key="1">
    <source>
        <dbReference type="EMBL" id="VBB35527.1"/>
    </source>
</evidence>
<dbReference type="AlphaFoldDB" id="A0A498SUF2"/>
<dbReference type="SUPFAM" id="SSF55797">
    <property type="entry name" value="PR-1-like"/>
    <property type="match status" value="1"/>
</dbReference>
<name>A0A498SUF2_ACAVI</name>
<evidence type="ECO:0000313" key="2">
    <source>
        <dbReference type="Proteomes" id="UP000276991"/>
    </source>
</evidence>